<gene>
    <name evidence="1" type="ORF">EGV97_08005</name>
</gene>
<sequence length="66" mass="8205">MRNYRLRKLFYFGYQNTQRYFLDFITNIQNRANILILQRPTDRSKEHHAPYQNAYKHAFSVFKSHH</sequence>
<accession>A0A7Z6V172</accession>
<name>A0A7Z6V172_HELPX</name>
<organism evidence="1 2">
    <name type="scientific">Helicobacter pylori</name>
    <name type="common">Campylobacter pylori</name>
    <dbReference type="NCBI Taxonomy" id="210"/>
    <lineage>
        <taxon>Bacteria</taxon>
        <taxon>Pseudomonadati</taxon>
        <taxon>Campylobacterota</taxon>
        <taxon>Epsilonproteobacteria</taxon>
        <taxon>Campylobacterales</taxon>
        <taxon>Helicobacteraceae</taxon>
        <taxon>Helicobacter</taxon>
    </lineage>
</organism>
<dbReference type="EMBL" id="RPFP01000055">
    <property type="protein sequence ID" value="RPF67884.1"/>
    <property type="molecule type" value="Genomic_DNA"/>
</dbReference>
<dbReference type="Proteomes" id="UP000276972">
    <property type="component" value="Unassembled WGS sequence"/>
</dbReference>
<proteinExistence type="predicted"/>
<evidence type="ECO:0000313" key="1">
    <source>
        <dbReference type="EMBL" id="RPF67884.1"/>
    </source>
</evidence>
<dbReference type="AlphaFoldDB" id="A0A7Z6V172"/>
<reference evidence="1 2" key="1">
    <citation type="submission" date="2018-11" db="EMBL/GenBank/DDBJ databases">
        <authorList>
            <person name="Gutierrez A.J."/>
            <person name="Bravo M."/>
        </authorList>
    </citation>
    <scope>NUCLEOTIDE SEQUENCE [LARGE SCALE GENOMIC DNA]</scope>
    <source>
        <strain evidence="1 2">22388</strain>
    </source>
</reference>
<protein>
    <submittedName>
        <fullName evidence="1">Uncharacterized protein</fullName>
    </submittedName>
</protein>
<evidence type="ECO:0000313" key="2">
    <source>
        <dbReference type="Proteomes" id="UP000276972"/>
    </source>
</evidence>
<comment type="caution">
    <text evidence="1">The sequence shown here is derived from an EMBL/GenBank/DDBJ whole genome shotgun (WGS) entry which is preliminary data.</text>
</comment>